<feature type="transmembrane region" description="Helical" evidence="1">
    <location>
        <begin position="123"/>
        <end position="145"/>
    </location>
</feature>
<dbReference type="Proteomes" id="UP000254841">
    <property type="component" value="Unassembled WGS sequence"/>
</dbReference>
<feature type="transmembrane region" description="Helical" evidence="1">
    <location>
        <begin position="256"/>
        <end position="273"/>
    </location>
</feature>
<dbReference type="AlphaFoldDB" id="A0A377JL83"/>
<feature type="transmembrane region" description="Helical" evidence="1">
    <location>
        <begin position="54"/>
        <end position="71"/>
    </location>
</feature>
<name>A0A377JL83_9HELI</name>
<protein>
    <submittedName>
        <fullName evidence="2">Membrane protein</fullName>
    </submittedName>
</protein>
<feature type="transmembrane region" description="Helical" evidence="1">
    <location>
        <begin position="225"/>
        <end position="244"/>
    </location>
</feature>
<evidence type="ECO:0000313" key="2">
    <source>
        <dbReference type="EMBL" id="STP06430.1"/>
    </source>
</evidence>
<evidence type="ECO:0000313" key="3">
    <source>
        <dbReference type="Proteomes" id="UP000254841"/>
    </source>
</evidence>
<accession>A0A377JL83</accession>
<feature type="transmembrane region" description="Helical" evidence="1">
    <location>
        <begin position="193"/>
        <end position="213"/>
    </location>
</feature>
<proteinExistence type="predicted"/>
<dbReference type="OrthoDB" id="5322199at2"/>
<gene>
    <name evidence="2" type="ORF">NCTC12410_01969</name>
</gene>
<sequence length="290" mass="33140">MKGVESKIIFSSVFFFFVVFVLLSLIVSSLSSTFSQLFLVFSYPHRAYDFTSDLLLVCFVAMCVVFIVYSIRRKKHNTTEKVAASIIGLVALLVLVFRIAQSIMQNQPDEIAYAFSDTLGGVVLWKIADISVYVFVYVCFILLPLALPACKIRLNIFNKWGEWLSAYMPSINTTLFVLFAYAIQPYYGKSNPLLYIDLWLFYFGFLCVVVVLYRNKELFGFYEYANLLWLVVGVVVFCLCSKIIAQADYTNTRTMFLLIGLMAWCGEWMYASLHGNIKPSSLKSLLKKGR</sequence>
<organism evidence="2 3">
    <name type="scientific">Helicobacter canis</name>
    <dbReference type="NCBI Taxonomy" id="29419"/>
    <lineage>
        <taxon>Bacteria</taxon>
        <taxon>Pseudomonadati</taxon>
        <taxon>Campylobacterota</taxon>
        <taxon>Epsilonproteobacteria</taxon>
        <taxon>Campylobacterales</taxon>
        <taxon>Helicobacteraceae</taxon>
        <taxon>Helicobacter</taxon>
    </lineage>
</organism>
<feature type="transmembrane region" description="Helical" evidence="1">
    <location>
        <begin position="83"/>
        <end position="103"/>
    </location>
</feature>
<reference evidence="2 3" key="1">
    <citation type="submission" date="2018-06" db="EMBL/GenBank/DDBJ databases">
        <authorList>
            <consortium name="Pathogen Informatics"/>
            <person name="Doyle S."/>
        </authorList>
    </citation>
    <scope>NUCLEOTIDE SEQUENCE [LARGE SCALE GENOMIC DNA]</scope>
    <source>
        <strain evidence="2 3">NCTC12410</strain>
    </source>
</reference>
<keyword evidence="1" id="KW-0472">Membrane</keyword>
<evidence type="ECO:0000256" key="1">
    <source>
        <dbReference type="SAM" id="Phobius"/>
    </source>
</evidence>
<dbReference type="EMBL" id="UGHV01000003">
    <property type="protein sequence ID" value="STP06430.1"/>
    <property type="molecule type" value="Genomic_DNA"/>
</dbReference>
<feature type="transmembrane region" description="Helical" evidence="1">
    <location>
        <begin position="12"/>
        <end position="34"/>
    </location>
</feature>
<feature type="transmembrane region" description="Helical" evidence="1">
    <location>
        <begin position="166"/>
        <end position="187"/>
    </location>
</feature>
<dbReference type="RefSeq" id="WP_115012410.1">
    <property type="nucleotide sequence ID" value="NZ_UGHV01000003.1"/>
</dbReference>
<keyword evidence="1" id="KW-0812">Transmembrane</keyword>
<keyword evidence="1" id="KW-1133">Transmembrane helix</keyword>